<name>A0A9D9GY57_9BACT</name>
<dbReference type="GO" id="GO:0016773">
    <property type="term" value="F:phosphotransferase activity, alcohol group as acceptor"/>
    <property type="evidence" value="ECO:0007669"/>
    <property type="project" value="InterPro"/>
</dbReference>
<dbReference type="Pfam" id="PF00294">
    <property type="entry name" value="PfkB"/>
    <property type="match status" value="1"/>
</dbReference>
<evidence type="ECO:0000313" key="4">
    <source>
        <dbReference type="EMBL" id="MBO8431360.1"/>
    </source>
</evidence>
<dbReference type="InterPro" id="IPR011913">
    <property type="entry name" value="RfaE_dom_I"/>
</dbReference>
<evidence type="ECO:0000313" key="5">
    <source>
        <dbReference type="Proteomes" id="UP000823632"/>
    </source>
</evidence>
<dbReference type="GO" id="GO:0033785">
    <property type="term" value="F:heptose 7-phosphate kinase activity"/>
    <property type="evidence" value="ECO:0007669"/>
    <property type="project" value="TreeGrafter"/>
</dbReference>
<dbReference type="Proteomes" id="UP000823632">
    <property type="component" value="Unassembled WGS sequence"/>
</dbReference>
<organism evidence="4 5">
    <name type="scientific">Candidatus Scatousia excrementipullorum</name>
    <dbReference type="NCBI Taxonomy" id="2840936"/>
    <lineage>
        <taxon>Bacteria</taxon>
        <taxon>Candidatus Scatousia</taxon>
    </lineage>
</organism>
<keyword evidence="2 4" id="KW-0418">Kinase</keyword>
<dbReference type="EMBL" id="JADIND010000186">
    <property type="protein sequence ID" value="MBO8431360.1"/>
    <property type="molecule type" value="Genomic_DNA"/>
</dbReference>
<sequence length="334" mass="36606">MDINKEKLVSYITKLRQPKVLVIGDLAMDEMIYGDAERISREAPVLILQHSYTKLILGGASNAAHNVSTLNGNQVSVIGVMGEDYQAGQLIETFKEAGIDTRYVIKDKTRKTTTKTRISGSISTSITQQIVRLDRQTNSPISEKTEEKVLRNIEKAIPHHDAVILSDYHIGTLTPRIINRSIELANKYNKIIVVDAQRNLQNYKNVTSMTPNLPDTQKSVGFDIVDEKTLQRAGDKLLFDTEAKFILITCGADGMFVAQPNKKYTKIPVFNKSEVFDVTGAGDTVTAVYTLALAAGADAVYAALIGNVAASLVVRQFGCATTTVEELLAAVEKL</sequence>
<protein>
    <submittedName>
        <fullName evidence="4">Bifunctional hydroxymethylpyrimidine kinase/phosphomethylpyrimidine kinase</fullName>
    </submittedName>
</protein>
<comment type="caution">
    <text evidence="4">The sequence shown here is derived from an EMBL/GenBank/DDBJ whole genome shotgun (WGS) entry which is preliminary data.</text>
</comment>
<evidence type="ECO:0000256" key="1">
    <source>
        <dbReference type="ARBA" id="ARBA00022679"/>
    </source>
</evidence>
<dbReference type="SUPFAM" id="SSF53613">
    <property type="entry name" value="Ribokinase-like"/>
    <property type="match status" value="1"/>
</dbReference>
<keyword evidence="1" id="KW-0808">Transferase</keyword>
<dbReference type="GO" id="GO:0033786">
    <property type="term" value="F:heptose-1-phosphate adenylyltransferase activity"/>
    <property type="evidence" value="ECO:0007669"/>
    <property type="project" value="TreeGrafter"/>
</dbReference>
<dbReference type="PANTHER" id="PTHR46969:SF1">
    <property type="entry name" value="BIFUNCTIONAL PROTEIN HLDE"/>
    <property type="match status" value="1"/>
</dbReference>
<dbReference type="PANTHER" id="PTHR46969">
    <property type="entry name" value="BIFUNCTIONAL PROTEIN HLDE"/>
    <property type="match status" value="1"/>
</dbReference>
<dbReference type="AlphaFoldDB" id="A0A9D9GY57"/>
<dbReference type="GO" id="GO:0005829">
    <property type="term" value="C:cytosol"/>
    <property type="evidence" value="ECO:0007669"/>
    <property type="project" value="TreeGrafter"/>
</dbReference>
<dbReference type="CDD" id="cd01172">
    <property type="entry name" value="RfaE_like"/>
    <property type="match status" value="1"/>
</dbReference>
<gene>
    <name evidence="4" type="ORF">IAC76_08245</name>
</gene>
<reference evidence="4" key="1">
    <citation type="submission" date="2020-10" db="EMBL/GenBank/DDBJ databases">
        <authorList>
            <person name="Gilroy R."/>
        </authorList>
    </citation>
    <scope>NUCLEOTIDE SEQUENCE</scope>
    <source>
        <strain evidence="4">10192</strain>
    </source>
</reference>
<accession>A0A9D9GY57</accession>
<evidence type="ECO:0000259" key="3">
    <source>
        <dbReference type="Pfam" id="PF00294"/>
    </source>
</evidence>
<dbReference type="InterPro" id="IPR011611">
    <property type="entry name" value="PfkB_dom"/>
</dbReference>
<dbReference type="Gene3D" id="3.40.1190.20">
    <property type="match status" value="1"/>
</dbReference>
<proteinExistence type="predicted"/>
<dbReference type="InterPro" id="IPR029056">
    <property type="entry name" value="Ribokinase-like"/>
</dbReference>
<reference evidence="4" key="2">
    <citation type="journal article" date="2021" name="PeerJ">
        <title>Extensive microbial diversity within the chicken gut microbiome revealed by metagenomics and culture.</title>
        <authorList>
            <person name="Gilroy R."/>
            <person name="Ravi A."/>
            <person name="Getino M."/>
            <person name="Pursley I."/>
            <person name="Horton D.L."/>
            <person name="Alikhan N.F."/>
            <person name="Baker D."/>
            <person name="Gharbi K."/>
            <person name="Hall N."/>
            <person name="Watson M."/>
            <person name="Adriaenssens E.M."/>
            <person name="Foster-Nyarko E."/>
            <person name="Jarju S."/>
            <person name="Secka A."/>
            <person name="Antonio M."/>
            <person name="Oren A."/>
            <person name="Chaudhuri R.R."/>
            <person name="La Ragione R."/>
            <person name="Hildebrand F."/>
            <person name="Pallen M.J."/>
        </authorList>
    </citation>
    <scope>NUCLEOTIDE SEQUENCE</scope>
    <source>
        <strain evidence="4">10192</strain>
    </source>
</reference>
<evidence type="ECO:0000256" key="2">
    <source>
        <dbReference type="ARBA" id="ARBA00022777"/>
    </source>
</evidence>
<feature type="domain" description="Carbohydrate kinase PfkB" evidence="3">
    <location>
        <begin position="19"/>
        <end position="322"/>
    </location>
</feature>